<dbReference type="GO" id="GO:0046872">
    <property type="term" value="F:metal ion binding"/>
    <property type="evidence" value="ECO:0007669"/>
    <property type="project" value="UniProtKB-KW"/>
</dbReference>
<keyword evidence="4 13" id="KW-0645">Protease</keyword>
<evidence type="ECO:0000313" key="14">
    <source>
        <dbReference type="Proteomes" id="UP000294614"/>
    </source>
</evidence>
<keyword evidence="8 11" id="KW-1133">Transmembrane helix</keyword>
<evidence type="ECO:0000256" key="7">
    <source>
        <dbReference type="ARBA" id="ARBA00022833"/>
    </source>
</evidence>
<feature type="transmembrane region" description="Helical" evidence="11">
    <location>
        <begin position="325"/>
        <end position="343"/>
    </location>
</feature>
<evidence type="ECO:0000256" key="5">
    <source>
        <dbReference type="ARBA" id="ARBA00022692"/>
    </source>
</evidence>
<evidence type="ECO:0000256" key="1">
    <source>
        <dbReference type="ARBA" id="ARBA00001947"/>
    </source>
</evidence>
<dbReference type="OrthoDB" id="9782003at2"/>
<protein>
    <recommendedName>
        <fullName evidence="11">Zinc metalloprotease</fullName>
        <ecNumber evidence="11">3.4.24.-</ecNumber>
    </recommendedName>
</protein>
<keyword evidence="10 11" id="KW-0472">Membrane</keyword>
<keyword evidence="7 11" id="KW-0862">Zinc</keyword>
<evidence type="ECO:0000259" key="12">
    <source>
        <dbReference type="SMART" id="SM00228"/>
    </source>
</evidence>
<evidence type="ECO:0000313" key="13">
    <source>
        <dbReference type="EMBL" id="TCK62413.1"/>
    </source>
</evidence>
<dbReference type="InterPro" id="IPR001478">
    <property type="entry name" value="PDZ"/>
</dbReference>
<dbReference type="CDD" id="cd06163">
    <property type="entry name" value="S2P-M50_PDZ_RseP-like"/>
    <property type="match status" value="1"/>
</dbReference>
<dbReference type="EMBL" id="SMGG01000003">
    <property type="protein sequence ID" value="TCK62413.1"/>
    <property type="molecule type" value="Genomic_DNA"/>
</dbReference>
<comment type="caution">
    <text evidence="13">The sequence shown here is derived from an EMBL/GenBank/DDBJ whole genome shotgun (WGS) entry which is preliminary data.</text>
</comment>
<comment type="similarity">
    <text evidence="3 11">Belongs to the peptidase M50B family.</text>
</comment>
<accession>A0A4R1KEJ1</accession>
<dbReference type="EC" id="3.4.24.-" evidence="11"/>
<reference evidence="13 14" key="1">
    <citation type="submission" date="2019-03" db="EMBL/GenBank/DDBJ databases">
        <title>Genomic Encyclopedia of Type Strains, Phase IV (KMG-IV): sequencing the most valuable type-strain genomes for metagenomic binning, comparative biology and taxonomic classification.</title>
        <authorList>
            <person name="Goeker M."/>
        </authorList>
    </citation>
    <scope>NUCLEOTIDE SEQUENCE [LARGE SCALE GENOMIC DNA]</scope>
    <source>
        <strain evidence="13 14">DSM 24984</strain>
    </source>
</reference>
<dbReference type="GO" id="GO:0004222">
    <property type="term" value="F:metalloendopeptidase activity"/>
    <property type="evidence" value="ECO:0007669"/>
    <property type="project" value="InterPro"/>
</dbReference>
<name>A0A4R1KEJ1_9BACT</name>
<feature type="domain" description="PDZ" evidence="12">
    <location>
        <begin position="91"/>
        <end position="180"/>
    </location>
</feature>
<dbReference type="Gene3D" id="2.30.42.10">
    <property type="match status" value="1"/>
</dbReference>
<dbReference type="InterPro" id="IPR041489">
    <property type="entry name" value="PDZ_6"/>
</dbReference>
<feature type="transmembrane region" description="Helical" evidence="11">
    <location>
        <begin position="93"/>
        <end position="114"/>
    </location>
</feature>
<dbReference type="InterPro" id="IPR036034">
    <property type="entry name" value="PDZ_sf"/>
</dbReference>
<evidence type="ECO:0000256" key="6">
    <source>
        <dbReference type="ARBA" id="ARBA00022801"/>
    </source>
</evidence>
<dbReference type="Proteomes" id="UP000294614">
    <property type="component" value="Unassembled WGS sequence"/>
</dbReference>
<keyword evidence="11" id="KW-0479">Metal-binding</keyword>
<evidence type="ECO:0000256" key="10">
    <source>
        <dbReference type="ARBA" id="ARBA00023136"/>
    </source>
</evidence>
<keyword evidence="14" id="KW-1185">Reference proteome</keyword>
<gene>
    <name evidence="13" type="ORF">C8D98_0939</name>
</gene>
<dbReference type="GO" id="GO:0016020">
    <property type="term" value="C:membrane"/>
    <property type="evidence" value="ECO:0007669"/>
    <property type="project" value="UniProtKB-SubCell"/>
</dbReference>
<evidence type="ECO:0000256" key="3">
    <source>
        <dbReference type="ARBA" id="ARBA00007931"/>
    </source>
</evidence>
<dbReference type="Pfam" id="PF17820">
    <property type="entry name" value="PDZ_6"/>
    <property type="match status" value="1"/>
</dbReference>
<dbReference type="SMART" id="SM00228">
    <property type="entry name" value="PDZ"/>
    <property type="match status" value="1"/>
</dbReference>
<dbReference type="AlphaFoldDB" id="A0A4R1KEJ1"/>
<evidence type="ECO:0000256" key="8">
    <source>
        <dbReference type="ARBA" id="ARBA00022989"/>
    </source>
</evidence>
<sequence length="351" mass="38481">MGLISAVFLLGVLIFIHELGHFLLAKYTGVLVERFSIGFGPVLFKWKRGETEYALSAIPLGGYVKMYGEQPDEEVDETKAHRAFNNKTVFQRFLIVFAGPFFNFVLAMIIYAAIFMHGTPRYLAEVGGVSEGSAAAKAGLLQGDMIISVDGRSVKYWEDMSGYVQGRAGQPVLLGIDRGGRLMELTITPQSVTDKNIFGEDVKVGRMGVIRGQKSETVRLAPHEAVVEGVTQTYNISVMMVTGVVKLFQKVVPADSVGGPIMIVQMAKESAETGLVAFFGFMALISINLGILNLLPIPVLDGGHILFLMVEAVTRRAVSIRVREIANMAGMALLMGLMFFAFYNDIMRFFK</sequence>
<keyword evidence="6 11" id="KW-0378">Hydrolase</keyword>
<organism evidence="13 14">
    <name type="scientific">Seleniivibrio woodruffii</name>
    <dbReference type="NCBI Taxonomy" id="1078050"/>
    <lineage>
        <taxon>Bacteria</taxon>
        <taxon>Pseudomonadati</taxon>
        <taxon>Deferribacterota</taxon>
        <taxon>Deferribacteres</taxon>
        <taxon>Deferribacterales</taxon>
        <taxon>Geovibrionaceae</taxon>
        <taxon>Seleniivibrio</taxon>
    </lineage>
</organism>
<dbReference type="InterPro" id="IPR004387">
    <property type="entry name" value="Pept_M50_Zn"/>
</dbReference>
<dbReference type="Pfam" id="PF02163">
    <property type="entry name" value="Peptidase_M50"/>
    <property type="match status" value="1"/>
</dbReference>
<dbReference type="SUPFAM" id="SSF50156">
    <property type="entry name" value="PDZ domain-like"/>
    <property type="match status" value="1"/>
</dbReference>
<keyword evidence="9 11" id="KW-0482">Metalloprotease</keyword>
<dbReference type="GO" id="GO:0006508">
    <property type="term" value="P:proteolysis"/>
    <property type="evidence" value="ECO:0007669"/>
    <property type="project" value="UniProtKB-KW"/>
</dbReference>
<proteinExistence type="inferred from homology"/>
<evidence type="ECO:0000256" key="4">
    <source>
        <dbReference type="ARBA" id="ARBA00022670"/>
    </source>
</evidence>
<keyword evidence="5 11" id="KW-0812">Transmembrane</keyword>
<dbReference type="RefSeq" id="WP_132872451.1">
    <property type="nucleotide sequence ID" value="NZ_JAJUHT010000004.1"/>
</dbReference>
<evidence type="ECO:0000256" key="11">
    <source>
        <dbReference type="RuleBase" id="RU362031"/>
    </source>
</evidence>
<dbReference type="PANTHER" id="PTHR42837:SF2">
    <property type="entry name" value="MEMBRANE METALLOPROTEASE ARASP2, CHLOROPLASTIC-RELATED"/>
    <property type="match status" value="1"/>
</dbReference>
<comment type="cofactor">
    <cofactor evidence="1 11">
        <name>Zn(2+)</name>
        <dbReference type="ChEBI" id="CHEBI:29105"/>
    </cofactor>
</comment>
<evidence type="ECO:0000256" key="2">
    <source>
        <dbReference type="ARBA" id="ARBA00004141"/>
    </source>
</evidence>
<evidence type="ECO:0000256" key="9">
    <source>
        <dbReference type="ARBA" id="ARBA00023049"/>
    </source>
</evidence>
<dbReference type="InterPro" id="IPR008915">
    <property type="entry name" value="Peptidase_M50"/>
</dbReference>
<dbReference type="PANTHER" id="PTHR42837">
    <property type="entry name" value="REGULATOR OF SIGMA-E PROTEASE RSEP"/>
    <property type="match status" value="1"/>
</dbReference>
<dbReference type="CDD" id="cd23081">
    <property type="entry name" value="cpPDZ_EcRseP-like"/>
    <property type="match status" value="1"/>
</dbReference>
<dbReference type="NCBIfam" id="TIGR00054">
    <property type="entry name" value="RIP metalloprotease RseP"/>
    <property type="match status" value="2"/>
</dbReference>
<comment type="subcellular location">
    <subcellularLocation>
        <location evidence="2">Membrane</location>
        <topology evidence="2">Multi-pass membrane protein</topology>
    </subcellularLocation>
</comment>
<feature type="transmembrane region" description="Helical" evidence="11">
    <location>
        <begin position="275"/>
        <end position="299"/>
    </location>
</feature>